<keyword evidence="2" id="KW-1185">Reference proteome</keyword>
<dbReference type="Proteomes" id="UP001341135">
    <property type="component" value="Chromosome"/>
</dbReference>
<dbReference type="EMBL" id="AP028907">
    <property type="protein sequence ID" value="BES82874.1"/>
    <property type="molecule type" value="Genomic_DNA"/>
</dbReference>
<name>A0ABM8IZA2_9CREN</name>
<protein>
    <submittedName>
        <fullName evidence="1">Uncharacterized protein</fullName>
    </submittedName>
</protein>
<evidence type="ECO:0000313" key="1">
    <source>
        <dbReference type="EMBL" id="BES82874.1"/>
    </source>
</evidence>
<proteinExistence type="predicted"/>
<evidence type="ECO:0000313" key="2">
    <source>
        <dbReference type="Proteomes" id="UP001341135"/>
    </source>
</evidence>
<gene>
    <name evidence="1" type="ORF">PABY_24410</name>
</gene>
<reference evidence="1 2" key="1">
    <citation type="submission" date="2023-09" db="EMBL/GenBank/DDBJ databases">
        <title>Pyrofollis japonicus gen. nov. sp. nov., a novel member of the family Pyrodictiaceae isolated from the Iheya North hydrothermal field.</title>
        <authorList>
            <person name="Miyazaki U."/>
            <person name="Sanari M."/>
            <person name="Tame A."/>
            <person name="Kitajima M."/>
            <person name="Okamoto A."/>
            <person name="Sawayama S."/>
            <person name="Miyazaki J."/>
            <person name="Takai K."/>
            <person name="Nakagawa S."/>
        </authorList>
    </citation>
    <scope>NUCLEOTIDE SEQUENCE [LARGE SCALE GENOMIC DNA]</scope>
    <source>
        <strain evidence="1 2">AV2</strain>
    </source>
</reference>
<accession>A0ABM8IZA2</accession>
<sequence length="55" mass="6023">MQTLLNLEGLNLVLFEGEGGKRGLAVIHDERQPALRCYSNSPWIAGHASTVKEVC</sequence>
<organism evidence="1 2">
    <name type="scientific">Pyrodictium abyssi</name>
    <dbReference type="NCBI Taxonomy" id="54256"/>
    <lineage>
        <taxon>Archaea</taxon>
        <taxon>Thermoproteota</taxon>
        <taxon>Thermoprotei</taxon>
        <taxon>Desulfurococcales</taxon>
        <taxon>Pyrodictiaceae</taxon>
        <taxon>Pyrodictium</taxon>
    </lineage>
</organism>